<protein>
    <submittedName>
        <fullName evidence="1">Uncharacterized protein</fullName>
    </submittedName>
</protein>
<comment type="caution">
    <text evidence="1">The sequence shown here is derived from an EMBL/GenBank/DDBJ whole genome shotgun (WGS) entry which is preliminary data.</text>
</comment>
<dbReference type="Proteomes" id="UP000003392">
    <property type="component" value="Unassembled WGS sequence"/>
</dbReference>
<sequence length="45" mass="5385">MPPMKTILLFLSYCIDFQARNFEYQQLVQLDPKGIKTQILERLKL</sequence>
<accession>A0ABC9QS52</accession>
<organism evidence="1 2">
    <name type="scientific">Helicobacter pylori Hp P-13b</name>
    <dbReference type="NCBI Taxonomy" id="992107"/>
    <lineage>
        <taxon>Bacteria</taxon>
        <taxon>Pseudomonadati</taxon>
        <taxon>Campylobacterota</taxon>
        <taxon>Epsilonproteobacteria</taxon>
        <taxon>Campylobacterales</taxon>
        <taxon>Helicobacteraceae</taxon>
        <taxon>Helicobacter</taxon>
    </lineage>
</organism>
<proteinExistence type="predicted"/>
<gene>
    <name evidence="1" type="ORF">HPHPP13B_0589</name>
</gene>
<dbReference type="AlphaFoldDB" id="A0ABC9QS52"/>
<name>A0ABC9QS52_HELPX</name>
<evidence type="ECO:0000313" key="2">
    <source>
        <dbReference type="Proteomes" id="UP000003392"/>
    </source>
</evidence>
<evidence type="ECO:0000313" key="1">
    <source>
        <dbReference type="EMBL" id="EJC32853.1"/>
    </source>
</evidence>
<dbReference type="EMBL" id="AKQI01000004">
    <property type="protein sequence ID" value="EJC32853.1"/>
    <property type="molecule type" value="Genomic_DNA"/>
</dbReference>
<reference evidence="1 2" key="1">
    <citation type="submission" date="2012-05" db="EMBL/GenBank/DDBJ databases">
        <title>Genome sequence of Helicobacter pylori Hp P-13b.</title>
        <authorList>
            <person name="Blanchard T.G."/>
            <person name="Czinn S.J."/>
            <person name="McCracken C."/>
            <person name="Abolude K."/>
            <person name="Maroo A."/>
            <person name="Santana-Cruz I."/>
            <person name="Tallon L.J."/>
            <person name="Ficke F.W.F."/>
        </authorList>
    </citation>
    <scope>NUCLEOTIDE SEQUENCE [LARGE SCALE GENOMIC DNA]</scope>
    <source>
        <strain evidence="1 2">Hp P-13b</strain>
    </source>
</reference>